<keyword evidence="2" id="KW-0808">Transferase</keyword>
<proteinExistence type="predicted"/>
<evidence type="ECO:0000259" key="5">
    <source>
        <dbReference type="Pfam" id="PF01583"/>
    </source>
</evidence>
<protein>
    <recommendedName>
        <fullName evidence="5">APS kinase domain-containing protein</fullName>
    </recommendedName>
</protein>
<evidence type="ECO:0000256" key="3">
    <source>
        <dbReference type="ARBA" id="ARBA00022741"/>
    </source>
</evidence>
<gene>
    <name evidence="6" type="ORF">BAE44_0025919</name>
</gene>
<dbReference type="Proteomes" id="UP000095767">
    <property type="component" value="Unassembled WGS sequence"/>
</dbReference>
<dbReference type="GO" id="GO:0004020">
    <property type="term" value="F:adenylylsulfate kinase activity"/>
    <property type="evidence" value="ECO:0007669"/>
    <property type="project" value="TreeGrafter"/>
</dbReference>
<sequence length="198" mass="22149">MDLINKRNRAALTIYGYPSSVKKKPSMSNIGKSTNILWHNCPIGQSDRQKLLGQKGCVVWITGLSGSGMFSVDCCLDLHTGDSFFYHILGQVFMDFPLQICEARDPKGLYKLARTGKIKGFTGIDDPYEPPVNAINLNPFTSITPHKCKFSHLFKSFDWSLCGLMQIVIKMRDGECPSPKAMAKQVLCYLEENGYLQA</sequence>
<name>A0A1E5UJK9_9POAL</name>
<dbReference type="PANTHER" id="PTHR11055">
    <property type="entry name" value="BIFUNCTIONAL 3'-PHOSPHOADENOSINE 5'-PHOSPHOSULFATE SYNTHASE"/>
    <property type="match status" value="1"/>
</dbReference>
<evidence type="ECO:0000313" key="7">
    <source>
        <dbReference type="Proteomes" id="UP000095767"/>
    </source>
</evidence>
<dbReference type="AlphaFoldDB" id="A0A1E5UJK9"/>
<dbReference type="PANTHER" id="PTHR11055:SF70">
    <property type="entry name" value="ADENYLYL-SULFATE KINASE"/>
    <property type="match status" value="1"/>
</dbReference>
<dbReference type="GO" id="GO:0000103">
    <property type="term" value="P:sulfate assimilation"/>
    <property type="evidence" value="ECO:0007669"/>
    <property type="project" value="TreeGrafter"/>
</dbReference>
<dbReference type="EMBL" id="LWDX02074913">
    <property type="protein sequence ID" value="OEL13064.1"/>
    <property type="molecule type" value="Genomic_DNA"/>
</dbReference>
<dbReference type="Pfam" id="PF01583">
    <property type="entry name" value="APS_kinase"/>
    <property type="match status" value="1"/>
</dbReference>
<dbReference type="GO" id="GO:0005524">
    <property type="term" value="F:ATP binding"/>
    <property type="evidence" value="ECO:0007669"/>
    <property type="project" value="UniProtKB-KW"/>
</dbReference>
<evidence type="ECO:0000256" key="4">
    <source>
        <dbReference type="ARBA" id="ARBA00022840"/>
    </source>
</evidence>
<accession>A0A1E5UJK9</accession>
<dbReference type="InterPro" id="IPR059117">
    <property type="entry name" value="APS_kinase_dom"/>
</dbReference>
<comment type="pathway">
    <text evidence="1">Sulfur metabolism.</text>
</comment>
<feature type="domain" description="APS kinase" evidence="5">
    <location>
        <begin position="91"/>
        <end position="134"/>
    </location>
</feature>
<dbReference type="InterPro" id="IPR027417">
    <property type="entry name" value="P-loop_NTPase"/>
</dbReference>
<evidence type="ECO:0000256" key="1">
    <source>
        <dbReference type="ARBA" id="ARBA00004678"/>
    </source>
</evidence>
<keyword evidence="7" id="KW-1185">Reference proteome</keyword>
<comment type="caution">
    <text evidence="6">The sequence shown here is derived from an EMBL/GenBank/DDBJ whole genome shotgun (WGS) entry which is preliminary data.</text>
</comment>
<dbReference type="Gene3D" id="3.40.50.300">
    <property type="entry name" value="P-loop containing nucleotide triphosphate hydrolases"/>
    <property type="match status" value="2"/>
</dbReference>
<evidence type="ECO:0000313" key="6">
    <source>
        <dbReference type="EMBL" id="OEL13064.1"/>
    </source>
</evidence>
<dbReference type="OrthoDB" id="506431at2759"/>
<dbReference type="STRING" id="888268.A0A1E5UJK9"/>
<keyword evidence="3" id="KW-0547">Nucleotide-binding</keyword>
<reference evidence="6 7" key="1">
    <citation type="submission" date="2016-09" db="EMBL/GenBank/DDBJ databases">
        <title>The draft genome of Dichanthelium oligosanthes: A C3 panicoid grass species.</title>
        <authorList>
            <person name="Studer A.J."/>
            <person name="Schnable J.C."/>
            <person name="Brutnell T.P."/>
        </authorList>
    </citation>
    <scope>NUCLEOTIDE SEQUENCE [LARGE SCALE GENOMIC DNA]</scope>
    <source>
        <strain evidence="7">cv. Kellogg 1175</strain>
        <tissue evidence="6">Leaf</tissue>
    </source>
</reference>
<keyword evidence="4" id="KW-0067">ATP-binding</keyword>
<evidence type="ECO:0000256" key="2">
    <source>
        <dbReference type="ARBA" id="ARBA00022679"/>
    </source>
</evidence>
<organism evidence="6 7">
    <name type="scientific">Dichanthelium oligosanthes</name>
    <dbReference type="NCBI Taxonomy" id="888268"/>
    <lineage>
        <taxon>Eukaryota</taxon>
        <taxon>Viridiplantae</taxon>
        <taxon>Streptophyta</taxon>
        <taxon>Embryophyta</taxon>
        <taxon>Tracheophyta</taxon>
        <taxon>Spermatophyta</taxon>
        <taxon>Magnoliopsida</taxon>
        <taxon>Liliopsida</taxon>
        <taxon>Poales</taxon>
        <taxon>Poaceae</taxon>
        <taxon>PACMAD clade</taxon>
        <taxon>Panicoideae</taxon>
        <taxon>Panicodae</taxon>
        <taxon>Paniceae</taxon>
        <taxon>Dichantheliinae</taxon>
        <taxon>Dichanthelium</taxon>
    </lineage>
</organism>